<comment type="caution">
    <text evidence="2">The sequence shown here is derived from an EMBL/GenBank/DDBJ whole genome shotgun (WGS) entry which is preliminary data.</text>
</comment>
<dbReference type="SUPFAM" id="SSF57997">
    <property type="entry name" value="Tropomyosin"/>
    <property type="match status" value="1"/>
</dbReference>
<dbReference type="AlphaFoldDB" id="A0A9P5P4Z4"/>
<reference evidence="2" key="1">
    <citation type="submission" date="2020-11" db="EMBL/GenBank/DDBJ databases">
        <authorList>
            <consortium name="DOE Joint Genome Institute"/>
            <person name="Ahrendt S."/>
            <person name="Riley R."/>
            <person name="Andreopoulos W."/>
            <person name="Labutti K."/>
            <person name="Pangilinan J."/>
            <person name="Ruiz-Duenas F.J."/>
            <person name="Barrasa J.M."/>
            <person name="Sanchez-Garcia M."/>
            <person name="Camarero S."/>
            <person name="Miyauchi S."/>
            <person name="Serrano A."/>
            <person name="Linde D."/>
            <person name="Babiker R."/>
            <person name="Drula E."/>
            <person name="Ayuso-Fernandez I."/>
            <person name="Pacheco R."/>
            <person name="Padilla G."/>
            <person name="Ferreira P."/>
            <person name="Barriuso J."/>
            <person name="Kellner H."/>
            <person name="Castanera R."/>
            <person name="Alfaro M."/>
            <person name="Ramirez L."/>
            <person name="Pisabarro A.G."/>
            <person name="Kuo A."/>
            <person name="Tritt A."/>
            <person name="Lipzen A."/>
            <person name="He G."/>
            <person name="Yan M."/>
            <person name="Ng V."/>
            <person name="Cullen D."/>
            <person name="Martin F."/>
            <person name="Rosso M.-N."/>
            <person name="Henrissat B."/>
            <person name="Hibbett D."/>
            <person name="Martinez A.T."/>
            <person name="Grigoriev I.V."/>
        </authorList>
    </citation>
    <scope>NUCLEOTIDE SEQUENCE</scope>
    <source>
        <strain evidence="2">AH 40177</strain>
    </source>
</reference>
<accession>A0A9P5P4Z4</accession>
<evidence type="ECO:0000313" key="3">
    <source>
        <dbReference type="Proteomes" id="UP000772434"/>
    </source>
</evidence>
<keyword evidence="3" id="KW-1185">Reference proteome</keyword>
<name>A0A9P5P4Z4_9AGAR</name>
<proteinExistence type="predicted"/>
<protein>
    <submittedName>
        <fullName evidence="2">Uncharacterized protein</fullName>
    </submittedName>
</protein>
<sequence>MAWPLKVLYFPICGQEDVHGLINGSTSKLGRTINMAPEAMDTQKGRAVDWKQKYENAQRNIRRNRGKIRELTVQRDDYKRRWQFEQKQQKCLERRYKAQELAVKSARNQVLDLVADMKRKKAAVSDDRGTLRAKIRTLQKKVHRAETTIKQAKAWEVKYHATSPHMAHLKLGQWGSYSKNIRELAQDMVSNGVPCKKVGQLAVVPSLTLFSKELLQQSFS</sequence>
<evidence type="ECO:0000256" key="1">
    <source>
        <dbReference type="SAM" id="Coils"/>
    </source>
</evidence>
<dbReference type="EMBL" id="JADNRY010000917">
    <property type="protein sequence ID" value="KAF9024316.1"/>
    <property type="molecule type" value="Genomic_DNA"/>
</dbReference>
<feature type="coiled-coil region" evidence="1">
    <location>
        <begin position="40"/>
        <end position="109"/>
    </location>
</feature>
<organism evidence="2 3">
    <name type="scientific">Rhodocollybia butyracea</name>
    <dbReference type="NCBI Taxonomy" id="206335"/>
    <lineage>
        <taxon>Eukaryota</taxon>
        <taxon>Fungi</taxon>
        <taxon>Dikarya</taxon>
        <taxon>Basidiomycota</taxon>
        <taxon>Agaricomycotina</taxon>
        <taxon>Agaricomycetes</taxon>
        <taxon>Agaricomycetidae</taxon>
        <taxon>Agaricales</taxon>
        <taxon>Marasmiineae</taxon>
        <taxon>Omphalotaceae</taxon>
        <taxon>Rhodocollybia</taxon>
    </lineage>
</organism>
<evidence type="ECO:0000313" key="2">
    <source>
        <dbReference type="EMBL" id="KAF9024316.1"/>
    </source>
</evidence>
<gene>
    <name evidence="2" type="ORF">BDP27DRAFT_1376811</name>
</gene>
<keyword evidence="1" id="KW-0175">Coiled coil</keyword>
<dbReference type="Proteomes" id="UP000772434">
    <property type="component" value="Unassembled WGS sequence"/>
</dbReference>